<accession>A0A834B1G6</accession>
<dbReference type="EMBL" id="JABVXQ010000002">
    <property type="protein sequence ID" value="KAF6124647.1"/>
    <property type="molecule type" value="Genomic_DNA"/>
</dbReference>
<dbReference type="Proteomes" id="UP000664940">
    <property type="component" value="Unassembled WGS sequence"/>
</dbReference>
<protein>
    <submittedName>
        <fullName evidence="2">GSG1 like</fullName>
    </submittedName>
</protein>
<sequence>MEHLFVTAGGFASGFCLQCISYVAPYWSRHLPMPPFLHPQSGNNGVQLTGRRIEKGDGNEEEDLRLDCRHERHAARHQPHMGDSWPRSSAHEAPELNRQCWVLGHWV</sequence>
<comment type="caution">
    <text evidence="2">The sequence shown here is derived from an EMBL/GenBank/DDBJ whole genome shotgun (WGS) entry which is preliminary data.</text>
</comment>
<evidence type="ECO:0000313" key="2">
    <source>
        <dbReference type="EMBL" id="KAF6124647.1"/>
    </source>
</evidence>
<dbReference type="AlphaFoldDB" id="A0A834B1G6"/>
<evidence type="ECO:0000313" key="3">
    <source>
        <dbReference type="Proteomes" id="UP000664940"/>
    </source>
</evidence>
<gene>
    <name evidence="2" type="ORF">HJG60_005974</name>
</gene>
<organism evidence="2 3">
    <name type="scientific">Phyllostomus discolor</name>
    <name type="common">pale spear-nosed bat</name>
    <dbReference type="NCBI Taxonomy" id="89673"/>
    <lineage>
        <taxon>Eukaryota</taxon>
        <taxon>Metazoa</taxon>
        <taxon>Chordata</taxon>
        <taxon>Craniata</taxon>
        <taxon>Vertebrata</taxon>
        <taxon>Euteleostomi</taxon>
        <taxon>Mammalia</taxon>
        <taxon>Eutheria</taxon>
        <taxon>Laurasiatheria</taxon>
        <taxon>Chiroptera</taxon>
        <taxon>Yangochiroptera</taxon>
        <taxon>Phyllostomidae</taxon>
        <taxon>Phyllostominae</taxon>
        <taxon>Phyllostomus</taxon>
    </lineage>
</organism>
<feature type="region of interest" description="Disordered" evidence="1">
    <location>
        <begin position="38"/>
        <end position="61"/>
    </location>
</feature>
<proteinExistence type="predicted"/>
<reference evidence="2 3" key="1">
    <citation type="journal article" date="2020" name="Nature">
        <title>Six reference-quality genomes reveal evolution of bat adaptations.</title>
        <authorList>
            <person name="Jebb D."/>
            <person name="Huang Z."/>
            <person name="Pippel M."/>
            <person name="Hughes G.M."/>
            <person name="Lavrichenko K."/>
            <person name="Devanna P."/>
            <person name="Winkler S."/>
            <person name="Jermiin L.S."/>
            <person name="Skirmuntt E.C."/>
            <person name="Katzourakis A."/>
            <person name="Burkitt-Gray L."/>
            <person name="Ray D.A."/>
            <person name="Sullivan K.A.M."/>
            <person name="Roscito J.G."/>
            <person name="Kirilenko B.M."/>
            <person name="Davalos L.M."/>
            <person name="Corthals A.P."/>
            <person name="Power M.L."/>
            <person name="Jones G."/>
            <person name="Ransome R.D."/>
            <person name="Dechmann D.K.N."/>
            <person name="Locatelli A.G."/>
            <person name="Puechmaille S.J."/>
            <person name="Fedrigo O."/>
            <person name="Jarvis E.D."/>
            <person name="Hiller M."/>
            <person name="Vernes S.C."/>
            <person name="Myers E.W."/>
            <person name="Teeling E.C."/>
        </authorList>
    </citation>
    <scope>NUCLEOTIDE SEQUENCE [LARGE SCALE GENOMIC DNA]</scope>
    <source>
        <strain evidence="2">Bat1K_MPI-CBG_1</strain>
    </source>
</reference>
<name>A0A834B1G6_9CHIR</name>
<evidence type="ECO:0000256" key="1">
    <source>
        <dbReference type="SAM" id="MobiDB-lite"/>
    </source>
</evidence>